<dbReference type="Pfam" id="PF04657">
    <property type="entry name" value="DMT_YdcZ"/>
    <property type="match status" value="2"/>
</dbReference>
<accession>A0A940XES2</accession>
<name>A0A940XES2_9ACTN</name>
<dbReference type="InterPro" id="IPR006750">
    <property type="entry name" value="YdcZ"/>
</dbReference>
<dbReference type="RefSeq" id="WP_210868468.1">
    <property type="nucleotide sequence ID" value="NZ_JAGPNL010000001.1"/>
</dbReference>
<gene>
    <name evidence="2" type="ORF">J5Y05_04785</name>
</gene>
<feature type="transmembrane region" description="Helical" evidence="1">
    <location>
        <begin position="122"/>
        <end position="143"/>
    </location>
</feature>
<keyword evidence="3" id="KW-1185">Reference proteome</keyword>
<keyword evidence="1" id="KW-0472">Membrane</keyword>
<feature type="transmembrane region" description="Helical" evidence="1">
    <location>
        <begin position="61"/>
        <end position="80"/>
    </location>
</feature>
<feature type="transmembrane region" description="Helical" evidence="1">
    <location>
        <begin position="217"/>
        <end position="241"/>
    </location>
</feature>
<dbReference type="PANTHER" id="PTHR34821:SF2">
    <property type="entry name" value="INNER MEMBRANE PROTEIN YDCZ"/>
    <property type="match status" value="1"/>
</dbReference>
<dbReference type="Proteomes" id="UP000677875">
    <property type="component" value="Unassembled WGS sequence"/>
</dbReference>
<feature type="transmembrane region" description="Helical" evidence="1">
    <location>
        <begin position="187"/>
        <end position="205"/>
    </location>
</feature>
<keyword evidence="1" id="KW-0812">Transmembrane</keyword>
<feature type="transmembrane region" description="Helical" evidence="1">
    <location>
        <begin position="163"/>
        <end position="181"/>
    </location>
</feature>
<dbReference type="EMBL" id="JAGPNL010000001">
    <property type="protein sequence ID" value="MBQ0825827.1"/>
    <property type="molecule type" value="Genomic_DNA"/>
</dbReference>
<comment type="caution">
    <text evidence="2">The sequence shown here is derived from an EMBL/GenBank/DDBJ whole genome shotgun (WGS) entry which is preliminary data.</text>
</comment>
<feature type="transmembrane region" description="Helical" evidence="1">
    <location>
        <begin position="253"/>
        <end position="273"/>
    </location>
</feature>
<feature type="transmembrane region" description="Helical" evidence="1">
    <location>
        <begin position="308"/>
        <end position="327"/>
    </location>
</feature>
<keyword evidence="1" id="KW-1133">Transmembrane helix</keyword>
<evidence type="ECO:0000313" key="2">
    <source>
        <dbReference type="EMBL" id="MBQ0825827.1"/>
    </source>
</evidence>
<feature type="transmembrane region" description="Helical" evidence="1">
    <location>
        <begin position="100"/>
        <end position="116"/>
    </location>
</feature>
<proteinExistence type="predicted"/>
<protein>
    <submittedName>
        <fullName evidence="2">DMT family transporter</fullName>
    </submittedName>
</protein>
<sequence length="338" mass="33784">MTYVPPPAPPAVRAEPQAAGRSVRPATTALLVVATVLAGTLSPLQATVNGALGKTVDDGNAAAVISFGTGLILMAVIVFARPTTRRQALGIPEQIRSGRLGWWNWLAGLCGGAVVLSEGITVGALGVAVFQISLVSGLIISGVICDRLGVTSGVKQPLSPPRLLGALLAIAATALAIAPTFHVPGTVALALLPFAAGLLAGWQPAGNAAVADSTGSMLVSIGFNFLVGFTVLLAGLLVRLALGGAHFALPGTWWMYTGGALGLLSIGLMALLVRGLGLLLLGLSSVAGQLLGSLILDGVSTSVGQTVHLVTVIGTVLAIVAAGIAMIPSRSTPAVSRS</sequence>
<dbReference type="PANTHER" id="PTHR34821">
    <property type="entry name" value="INNER MEMBRANE PROTEIN YDCZ"/>
    <property type="match status" value="1"/>
</dbReference>
<organism evidence="2 3">
    <name type="scientific">Streptomyces tagetis</name>
    <dbReference type="NCBI Taxonomy" id="2820809"/>
    <lineage>
        <taxon>Bacteria</taxon>
        <taxon>Bacillati</taxon>
        <taxon>Actinomycetota</taxon>
        <taxon>Actinomycetes</taxon>
        <taxon>Kitasatosporales</taxon>
        <taxon>Streptomycetaceae</taxon>
        <taxon>Streptomyces</taxon>
    </lineage>
</organism>
<evidence type="ECO:0000256" key="1">
    <source>
        <dbReference type="SAM" id="Phobius"/>
    </source>
</evidence>
<feature type="transmembrane region" description="Helical" evidence="1">
    <location>
        <begin position="278"/>
        <end position="296"/>
    </location>
</feature>
<dbReference type="AlphaFoldDB" id="A0A940XES2"/>
<reference evidence="2" key="1">
    <citation type="submission" date="2021-04" db="EMBL/GenBank/DDBJ databases">
        <title>Genome seq and assembly of Streptomyces sp. RG38.</title>
        <authorList>
            <person name="Chhetri G."/>
        </authorList>
    </citation>
    <scope>NUCLEOTIDE SEQUENCE</scope>
    <source>
        <strain evidence="2">RG38</strain>
    </source>
</reference>
<feature type="transmembrane region" description="Helical" evidence="1">
    <location>
        <begin position="23"/>
        <end position="41"/>
    </location>
</feature>
<dbReference type="GO" id="GO:0005886">
    <property type="term" value="C:plasma membrane"/>
    <property type="evidence" value="ECO:0007669"/>
    <property type="project" value="TreeGrafter"/>
</dbReference>
<evidence type="ECO:0000313" key="3">
    <source>
        <dbReference type="Proteomes" id="UP000677875"/>
    </source>
</evidence>